<dbReference type="EMBL" id="BSXU01000051">
    <property type="protein sequence ID" value="GMG19040.1"/>
    <property type="molecule type" value="Genomic_DNA"/>
</dbReference>
<dbReference type="GO" id="GO:0006396">
    <property type="term" value="P:RNA processing"/>
    <property type="evidence" value="ECO:0007669"/>
    <property type="project" value="InterPro"/>
</dbReference>
<dbReference type="GO" id="GO:0003735">
    <property type="term" value="F:structural constituent of ribosome"/>
    <property type="evidence" value="ECO:0007669"/>
    <property type="project" value="InterPro"/>
</dbReference>
<feature type="domain" description="RNase III" evidence="1">
    <location>
        <begin position="79"/>
        <end position="217"/>
    </location>
</feature>
<dbReference type="GO" id="GO:0005762">
    <property type="term" value="C:mitochondrial large ribosomal subunit"/>
    <property type="evidence" value="ECO:0007669"/>
    <property type="project" value="InterPro"/>
</dbReference>
<protein>
    <submittedName>
        <fullName evidence="2">Unnamed protein product</fullName>
    </submittedName>
</protein>
<dbReference type="OrthoDB" id="2281895at2759"/>
<name>A0A9W6YSF3_AMBMO</name>
<reference evidence="2" key="1">
    <citation type="submission" date="2023-04" db="EMBL/GenBank/DDBJ databases">
        <title>Ambrosiozyma monospora NBRC 1965.</title>
        <authorList>
            <person name="Ichikawa N."/>
            <person name="Sato H."/>
            <person name="Tonouchi N."/>
        </authorList>
    </citation>
    <scope>NUCLEOTIDE SEQUENCE</scope>
    <source>
        <strain evidence="2">NBRC 1965</strain>
    </source>
</reference>
<dbReference type="Gene3D" id="1.10.1520.10">
    <property type="entry name" value="Ribonuclease III domain"/>
    <property type="match status" value="1"/>
</dbReference>
<dbReference type="PANTHER" id="PTHR28160:SF1">
    <property type="entry name" value="LARGE RIBOSOMAL SUBUNIT PROTEIN ML57"/>
    <property type="match status" value="1"/>
</dbReference>
<gene>
    <name evidence="2" type="ORF">Amon01_000016300</name>
</gene>
<organism evidence="2 3">
    <name type="scientific">Ambrosiozyma monospora</name>
    <name type="common">Yeast</name>
    <name type="synonym">Endomycopsis monosporus</name>
    <dbReference type="NCBI Taxonomy" id="43982"/>
    <lineage>
        <taxon>Eukaryota</taxon>
        <taxon>Fungi</taxon>
        <taxon>Dikarya</taxon>
        <taxon>Ascomycota</taxon>
        <taxon>Saccharomycotina</taxon>
        <taxon>Pichiomycetes</taxon>
        <taxon>Pichiales</taxon>
        <taxon>Pichiaceae</taxon>
        <taxon>Ambrosiozyma</taxon>
    </lineage>
</organism>
<dbReference type="InterPro" id="IPR040030">
    <property type="entry name" value="Ribosomal_mL57"/>
</dbReference>
<dbReference type="PANTHER" id="PTHR28160">
    <property type="entry name" value="54S RIBOSOMAL PROTEIN L15, MITOCHONDRIAL"/>
    <property type="match status" value="1"/>
</dbReference>
<dbReference type="InterPro" id="IPR000999">
    <property type="entry name" value="RNase_III_dom"/>
</dbReference>
<accession>A0A9W6YSF3</accession>
<dbReference type="GO" id="GO:0004525">
    <property type="term" value="F:ribonuclease III activity"/>
    <property type="evidence" value="ECO:0007669"/>
    <property type="project" value="InterPro"/>
</dbReference>
<proteinExistence type="predicted"/>
<dbReference type="InterPro" id="IPR036389">
    <property type="entry name" value="RNase_III_sf"/>
</dbReference>
<keyword evidence="3" id="KW-1185">Reference proteome</keyword>
<dbReference type="AlphaFoldDB" id="A0A9W6YSF3"/>
<dbReference type="Pfam" id="PF14622">
    <property type="entry name" value="Ribonucleas_3_3"/>
    <property type="match status" value="1"/>
</dbReference>
<dbReference type="SUPFAM" id="SSF69065">
    <property type="entry name" value="RNase III domain-like"/>
    <property type="match status" value="1"/>
</dbReference>
<dbReference type="Proteomes" id="UP001165063">
    <property type="component" value="Unassembled WGS sequence"/>
</dbReference>
<dbReference type="GO" id="GO:0032543">
    <property type="term" value="P:mitochondrial translation"/>
    <property type="evidence" value="ECO:0007669"/>
    <property type="project" value="InterPro"/>
</dbReference>
<evidence type="ECO:0000259" key="1">
    <source>
        <dbReference type="Pfam" id="PF14622"/>
    </source>
</evidence>
<comment type="caution">
    <text evidence="2">The sequence shown here is derived from an EMBL/GenBank/DDBJ whole genome shotgun (WGS) entry which is preliminary data.</text>
</comment>
<evidence type="ECO:0000313" key="2">
    <source>
        <dbReference type="EMBL" id="GMG19040.1"/>
    </source>
</evidence>
<sequence length="239" mass="26636">MQNLIRSFNQSTTYIGRRNVLLSIQQQRTVVFARGERVRGLIRDPEDILTVNGHRYGVTPENLKPIKTYLESANVPPLDDSLLLQVITHKSFAHGSQPYNARLAVFGEELIQLKASKYALSQETKNQFAVGGKNFDCLGSYGHRMLFTDLVLSSFAQTKGFADIFFCRVSAPITFKNPAEFKPKKMYSTLTTSLVGAIASQHGKKVAEEFIEREVLPTVLTTVKSIASSKSTKGSEEKK</sequence>
<evidence type="ECO:0000313" key="3">
    <source>
        <dbReference type="Proteomes" id="UP001165063"/>
    </source>
</evidence>